<dbReference type="Proteomes" id="UP000042997">
    <property type="component" value="Unassembled WGS sequence"/>
</dbReference>
<dbReference type="AlphaFoldDB" id="A0A098BNY7"/>
<evidence type="ECO:0000313" key="2">
    <source>
        <dbReference type="EMBL" id="CDZ90273.1"/>
    </source>
</evidence>
<dbReference type="InterPro" id="IPR026001">
    <property type="entry name" value="Abi-like_C"/>
</dbReference>
<proteinExistence type="predicted"/>
<dbReference type="RefSeq" id="WP_082061316.1">
    <property type="nucleotide sequence ID" value="NZ_JAJNCM010000055.1"/>
</dbReference>
<dbReference type="EMBL" id="CCSD01000081">
    <property type="protein sequence ID" value="CDZ90273.1"/>
    <property type="molecule type" value="Genomic_DNA"/>
</dbReference>
<organism evidence="2 3">
    <name type="scientific">Rhodococcus ruber</name>
    <dbReference type="NCBI Taxonomy" id="1830"/>
    <lineage>
        <taxon>Bacteria</taxon>
        <taxon>Bacillati</taxon>
        <taxon>Actinomycetota</taxon>
        <taxon>Actinomycetes</taxon>
        <taxon>Mycobacteriales</taxon>
        <taxon>Nocardiaceae</taxon>
        <taxon>Rhodococcus</taxon>
    </lineage>
</organism>
<feature type="domain" description="Abortive infection protein-like C-terminal" evidence="1">
    <location>
        <begin position="182"/>
        <end position="261"/>
    </location>
</feature>
<sequence length="273" mass="29870">MVRPPVSEEIAATVARFYKGGAGPTHTKLTSAIRVGGYVDADPWDPVMKTPSKEIRVVTVIRAATRAPIRARELMEALLRDLRADGHFDDGTVTVEALRRAQAAFAEQEWNLSDQGHLTQKGPINLDTGGRPALDEQLRRLQRAGDDPALALGSAKDLLEAVAKFVLHELDWPLAGNPDFNQIWYFARERLNLLPQQVPGDTPGAKHIKAILQSAWKIVEQVNELRNLQGTGHGRTLPTGVSPEMARLVVREACSIAEFTLSALDRSKGQPAA</sequence>
<dbReference type="OrthoDB" id="4854325at2"/>
<name>A0A098BNY7_9NOCA</name>
<evidence type="ECO:0000313" key="3">
    <source>
        <dbReference type="Proteomes" id="UP000042997"/>
    </source>
</evidence>
<evidence type="ECO:0000259" key="1">
    <source>
        <dbReference type="Pfam" id="PF14355"/>
    </source>
</evidence>
<protein>
    <recommendedName>
        <fullName evidence="1">Abortive infection protein-like C-terminal domain-containing protein</fullName>
    </recommendedName>
</protein>
<reference evidence="2 3" key="1">
    <citation type="journal article" date="2014" name="Genome Announc.">
        <title>Draft Genome Sequence of Propane- and Butane-Oxidizing Actinobacterium Rhodococcus ruber IEGM 231.</title>
        <authorList>
            <person name="Ivshina I.B."/>
            <person name="Kuyukina M.S."/>
            <person name="Krivoruchko A.V."/>
            <person name="Barbe V."/>
            <person name="Fischer C."/>
        </authorList>
    </citation>
    <scope>NUCLEOTIDE SEQUENCE [LARGE SCALE GENOMIC DNA]</scope>
</reference>
<accession>A0A098BNY7</accession>
<dbReference type="Pfam" id="PF14355">
    <property type="entry name" value="Abi_C"/>
    <property type="match status" value="1"/>
</dbReference>
<gene>
    <name evidence="2" type="ORF">RHRU231_680042</name>
</gene>